<dbReference type="AlphaFoldDB" id="A0A1I5YIM4"/>
<evidence type="ECO:0000313" key="3">
    <source>
        <dbReference type="Proteomes" id="UP000182624"/>
    </source>
</evidence>
<keyword evidence="1" id="KW-0812">Transmembrane</keyword>
<keyword evidence="1" id="KW-1133">Transmembrane helix</keyword>
<evidence type="ECO:0000313" key="2">
    <source>
        <dbReference type="EMBL" id="SFQ44008.1"/>
    </source>
</evidence>
<keyword evidence="1" id="KW-0472">Membrane</keyword>
<organism evidence="2 3">
    <name type="scientific">Butyrivibrio proteoclasticus</name>
    <dbReference type="NCBI Taxonomy" id="43305"/>
    <lineage>
        <taxon>Bacteria</taxon>
        <taxon>Bacillati</taxon>
        <taxon>Bacillota</taxon>
        <taxon>Clostridia</taxon>
        <taxon>Lachnospirales</taxon>
        <taxon>Lachnospiraceae</taxon>
        <taxon>Butyrivibrio</taxon>
    </lineage>
</organism>
<keyword evidence="3" id="KW-1185">Reference proteome</keyword>
<gene>
    <name evidence="2" type="ORF">SAMN04487928_14718</name>
</gene>
<accession>A0A1I5YIM4</accession>
<reference evidence="3" key="1">
    <citation type="submission" date="2016-10" db="EMBL/GenBank/DDBJ databases">
        <authorList>
            <person name="Varghese N."/>
            <person name="Submissions S."/>
        </authorList>
    </citation>
    <scope>NUCLEOTIDE SEQUENCE [LARGE SCALE GENOMIC DNA]</scope>
    <source>
        <strain evidence="3">P18</strain>
    </source>
</reference>
<dbReference type="Proteomes" id="UP000182624">
    <property type="component" value="Unassembled WGS sequence"/>
</dbReference>
<proteinExistence type="predicted"/>
<dbReference type="EMBL" id="FOXO01000047">
    <property type="protein sequence ID" value="SFQ44008.1"/>
    <property type="molecule type" value="Genomic_DNA"/>
</dbReference>
<protein>
    <submittedName>
        <fullName evidence="2">Uncharacterized protein</fullName>
    </submittedName>
</protein>
<feature type="transmembrane region" description="Helical" evidence="1">
    <location>
        <begin position="31"/>
        <end position="50"/>
    </location>
</feature>
<name>A0A1I5YIM4_9FIRM</name>
<sequence>MEMKYLKWLNLIPLIMFFIVDKLRGTLISRYLLIIIVILGVMNMLIAKGISHR</sequence>
<evidence type="ECO:0000256" key="1">
    <source>
        <dbReference type="SAM" id="Phobius"/>
    </source>
</evidence>